<evidence type="ECO:0000313" key="1">
    <source>
        <dbReference type="EMBL" id="BAJ62289.1"/>
    </source>
</evidence>
<dbReference type="HOGENOM" id="CLU_1902316_0_0_0"/>
<evidence type="ECO:0000313" key="2">
    <source>
        <dbReference type="Proteomes" id="UP000008922"/>
    </source>
</evidence>
<sequence>MSDWFLRAFRKTPPRDFRQQLYAHLEAEERRLALLWRSTAAVLLILIALSPTFLNAPSRSAFVPSRTSPSQAESTITSTVPEWEQELPAGWVYYPPGEIEAFGPMDYRAEQKRRASPPETPMFIAMVIPGERR</sequence>
<dbReference type="STRING" id="926569.ANT_02550"/>
<gene>
    <name evidence="1" type="ordered locus">ANT_02550</name>
</gene>
<organism evidence="1 2">
    <name type="scientific">Anaerolinea thermophila (strain DSM 14523 / JCM 11388 / NBRC 100420 / UNI-1)</name>
    <dbReference type="NCBI Taxonomy" id="926569"/>
    <lineage>
        <taxon>Bacteria</taxon>
        <taxon>Bacillati</taxon>
        <taxon>Chloroflexota</taxon>
        <taxon>Anaerolineae</taxon>
        <taxon>Anaerolineales</taxon>
        <taxon>Anaerolineaceae</taxon>
        <taxon>Anaerolinea</taxon>
    </lineage>
</organism>
<dbReference type="AlphaFoldDB" id="E8MZV4"/>
<name>E8MZV4_ANATU</name>
<proteinExistence type="predicted"/>
<accession>E8MZV4</accession>
<dbReference type="InParanoid" id="E8MZV4"/>
<dbReference type="KEGG" id="atm:ANT_02550"/>
<dbReference type="EMBL" id="AP012029">
    <property type="protein sequence ID" value="BAJ62289.1"/>
    <property type="molecule type" value="Genomic_DNA"/>
</dbReference>
<keyword evidence="2" id="KW-1185">Reference proteome</keyword>
<protein>
    <submittedName>
        <fullName evidence="1">Uncharacterized protein</fullName>
    </submittedName>
</protein>
<dbReference type="RefSeq" id="WP_013558686.1">
    <property type="nucleotide sequence ID" value="NC_014960.1"/>
</dbReference>
<reference evidence="1 2" key="1">
    <citation type="submission" date="2010-12" db="EMBL/GenBank/DDBJ databases">
        <title>Whole genome sequence of Anaerolinea thermophila UNI-1.</title>
        <authorList>
            <person name="Narita-Yamada S."/>
            <person name="Kishi E."/>
            <person name="Watanabe Y."/>
            <person name="Takasaki K."/>
            <person name="Ankai A."/>
            <person name="Oguchi A."/>
            <person name="Fukui S."/>
            <person name="Takahashi M."/>
            <person name="Yashiro I."/>
            <person name="Hosoyama A."/>
            <person name="Sekiguchi Y."/>
            <person name="Hanada S."/>
            <person name="Fujita N."/>
        </authorList>
    </citation>
    <scope>NUCLEOTIDE SEQUENCE [LARGE SCALE GENOMIC DNA]</scope>
    <source>
        <strain evidence="2">DSM 14523 / JCM 11388 / NBRC 100420 / UNI-1</strain>
    </source>
</reference>
<dbReference type="Proteomes" id="UP000008922">
    <property type="component" value="Chromosome"/>
</dbReference>